<evidence type="ECO:0000256" key="2">
    <source>
        <dbReference type="SAM" id="Phobius"/>
    </source>
</evidence>
<keyword evidence="4" id="KW-1185">Reference proteome</keyword>
<keyword evidence="2" id="KW-1133">Transmembrane helix</keyword>
<proteinExistence type="predicted"/>
<keyword evidence="2" id="KW-0472">Membrane</keyword>
<dbReference type="Proteomes" id="UP001187471">
    <property type="component" value="Unassembled WGS sequence"/>
</dbReference>
<dbReference type="AlphaFoldDB" id="A0AA88QJG3"/>
<name>A0AA88QJG3_9ASTE</name>
<feature type="compositionally biased region" description="Basic and acidic residues" evidence="1">
    <location>
        <begin position="108"/>
        <end position="117"/>
    </location>
</feature>
<organism evidence="3 4">
    <name type="scientific">Escallonia rubra</name>
    <dbReference type="NCBI Taxonomy" id="112253"/>
    <lineage>
        <taxon>Eukaryota</taxon>
        <taxon>Viridiplantae</taxon>
        <taxon>Streptophyta</taxon>
        <taxon>Embryophyta</taxon>
        <taxon>Tracheophyta</taxon>
        <taxon>Spermatophyta</taxon>
        <taxon>Magnoliopsida</taxon>
        <taxon>eudicotyledons</taxon>
        <taxon>Gunneridae</taxon>
        <taxon>Pentapetalae</taxon>
        <taxon>asterids</taxon>
        <taxon>campanulids</taxon>
        <taxon>Escalloniales</taxon>
        <taxon>Escalloniaceae</taxon>
        <taxon>Escallonia</taxon>
    </lineage>
</organism>
<evidence type="ECO:0000256" key="1">
    <source>
        <dbReference type="SAM" id="MobiDB-lite"/>
    </source>
</evidence>
<keyword evidence="2" id="KW-0812">Transmembrane</keyword>
<reference evidence="3" key="1">
    <citation type="submission" date="2022-12" db="EMBL/GenBank/DDBJ databases">
        <title>Draft genome assemblies for two species of Escallonia (Escalloniales).</title>
        <authorList>
            <person name="Chanderbali A."/>
            <person name="Dervinis C."/>
            <person name="Anghel I."/>
            <person name="Soltis D."/>
            <person name="Soltis P."/>
            <person name="Zapata F."/>
        </authorList>
    </citation>
    <scope>NUCLEOTIDE SEQUENCE</scope>
    <source>
        <strain evidence="3">UCBG92.1500</strain>
        <tissue evidence="3">Leaf</tissue>
    </source>
</reference>
<evidence type="ECO:0000313" key="4">
    <source>
        <dbReference type="Proteomes" id="UP001187471"/>
    </source>
</evidence>
<dbReference type="EMBL" id="JAVXUO010003183">
    <property type="protein sequence ID" value="KAK2965781.1"/>
    <property type="molecule type" value="Genomic_DNA"/>
</dbReference>
<feature type="region of interest" description="Disordered" evidence="1">
    <location>
        <begin position="92"/>
        <end position="117"/>
    </location>
</feature>
<evidence type="ECO:0000313" key="3">
    <source>
        <dbReference type="EMBL" id="KAK2965781.1"/>
    </source>
</evidence>
<accession>A0AA88QJG3</accession>
<comment type="caution">
    <text evidence="3">The sequence shown here is derived from an EMBL/GenBank/DDBJ whole genome shotgun (WGS) entry which is preliminary data.</text>
</comment>
<feature type="transmembrane region" description="Helical" evidence="2">
    <location>
        <begin position="52"/>
        <end position="77"/>
    </location>
</feature>
<gene>
    <name evidence="3" type="ORF">RJ640_014124</name>
</gene>
<sequence length="117" mass="12976">MASSSKLLKVDFFSILPSTCLVITQTLNAGREKKGSLKIMALQLSETLKETITVYTGLSPPTLFILVALGLPIYYVVSDMFGSSSSHHQRSWDFEEEMQPLPPLSSLRDQRRGVEGL</sequence>
<protein>
    <submittedName>
        <fullName evidence="3">Uncharacterized protein</fullName>
    </submittedName>
</protein>